<keyword evidence="1" id="KW-0732">Signal</keyword>
<dbReference type="GO" id="GO:0016798">
    <property type="term" value="F:hydrolase activity, acting on glycosyl bonds"/>
    <property type="evidence" value="ECO:0007669"/>
    <property type="project" value="UniProtKB-KW"/>
</dbReference>
<dbReference type="PANTHER" id="PTHR10587">
    <property type="entry name" value="GLYCOSYL TRANSFERASE-RELATED"/>
    <property type="match status" value="1"/>
</dbReference>
<feature type="domain" description="NodB homology" evidence="2">
    <location>
        <begin position="73"/>
        <end position="267"/>
    </location>
</feature>
<feature type="signal peptide" evidence="1">
    <location>
        <begin position="1"/>
        <end position="18"/>
    </location>
</feature>
<keyword evidence="3" id="KW-0624">Polysaccharide degradation</keyword>
<keyword evidence="4" id="KW-1185">Reference proteome</keyword>
<dbReference type="eggNOG" id="COG0726">
    <property type="taxonomic scope" value="Bacteria"/>
</dbReference>
<dbReference type="GO" id="GO:0045493">
    <property type="term" value="P:xylan catabolic process"/>
    <property type="evidence" value="ECO:0007669"/>
    <property type="project" value="UniProtKB-KW"/>
</dbReference>
<dbReference type="InterPro" id="IPR002509">
    <property type="entry name" value="NODB_dom"/>
</dbReference>
<evidence type="ECO:0000313" key="4">
    <source>
        <dbReference type="Proteomes" id="UP000014155"/>
    </source>
</evidence>
<dbReference type="Pfam" id="PF01522">
    <property type="entry name" value="Polysacc_deac_1"/>
    <property type="match status" value="1"/>
</dbReference>
<feature type="chain" id="PRO_5038871329" evidence="1">
    <location>
        <begin position="19"/>
        <end position="274"/>
    </location>
</feature>
<keyword evidence="3" id="KW-0119">Carbohydrate metabolism</keyword>
<keyword evidence="3" id="KW-0858">Xylan degradation</keyword>
<proteinExistence type="predicted"/>
<keyword evidence="3" id="KW-0326">Glycosidase</keyword>
<evidence type="ECO:0000313" key="3">
    <source>
        <dbReference type="EMBL" id="EMS72507.1"/>
    </source>
</evidence>
<dbReference type="AlphaFoldDB" id="S0FKV2"/>
<dbReference type="PANTHER" id="PTHR10587:SF125">
    <property type="entry name" value="POLYSACCHARIDE DEACETYLASE YHEN-RELATED"/>
    <property type="match status" value="1"/>
</dbReference>
<accession>S0FKV2</accession>
<dbReference type="CDD" id="cd10944">
    <property type="entry name" value="CE4_SmPgdA_like"/>
    <property type="match status" value="1"/>
</dbReference>
<evidence type="ECO:0000259" key="2">
    <source>
        <dbReference type="PROSITE" id="PS51677"/>
    </source>
</evidence>
<dbReference type="GO" id="GO:0016810">
    <property type="term" value="F:hydrolase activity, acting on carbon-nitrogen (but not peptide) bonds"/>
    <property type="evidence" value="ECO:0007669"/>
    <property type="project" value="InterPro"/>
</dbReference>
<name>S0FKV2_RUMCE</name>
<keyword evidence="3" id="KW-0378">Hydrolase</keyword>
<evidence type="ECO:0000256" key="1">
    <source>
        <dbReference type="SAM" id="SignalP"/>
    </source>
</evidence>
<organism evidence="3 4">
    <name type="scientific">Ruminiclostridium cellobioparum subsp. termitidis CT1112</name>
    <dbReference type="NCBI Taxonomy" id="1195236"/>
    <lineage>
        <taxon>Bacteria</taxon>
        <taxon>Bacillati</taxon>
        <taxon>Bacillota</taxon>
        <taxon>Clostridia</taxon>
        <taxon>Eubacteriales</taxon>
        <taxon>Oscillospiraceae</taxon>
        <taxon>Ruminiclostridium</taxon>
    </lineage>
</organism>
<dbReference type="STRING" id="1195236.CTER_1239"/>
<dbReference type="PROSITE" id="PS51677">
    <property type="entry name" value="NODB"/>
    <property type="match status" value="1"/>
</dbReference>
<dbReference type="EMBL" id="AORV01000026">
    <property type="protein sequence ID" value="EMS72507.1"/>
    <property type="molecule type" value="Genomic_DNA"/>
</dbReference>
<dbReference type="Proteomes" id="UP000014155">
    <property type="component" value="Unassembled WGS sequence"/>
</dbReference>
<comment type="caution">
    <text evidence="3">The sequence shown here is derived from an EMBL/GenBank/DDBJ whole genome shotgun (WGS) entry which is preliminary data.</text>
</comment>
<dbReference type="SUPFAM" id="SSF88713">
    <property type="entry name" value="Glycoside hydrolase/deacetylase"/>
    <property type="match status" value="1"/>
</dbReference>
<sequence length="274" mass="31158">MRSKTSILYMVFICAFLAAGCSLPKKDIPQKESVDTAPLPFENKNEITSKNDFAGKAEESEEKKKKEEKYDNKIAYITIDDGPSTNNTVAILDILKKAEIKATFFVLPKSHMDDIYARIVNEGHVLGNHSYSHSRHIYASADDFEKDVLKAKAFIYKKLNYTTTVFRFPGGTLGRKKSIIQKRADILEKNGYRYFDWDVSVADTDPSLKNYGDEKFIVNLMTGNVLHNTRGKKQLIVLMHDDSTKIYTVKALPSIIEGLKKQGYTFDVLTNYKK</sequence>
<dbReference type="InterPro" id="IPR011330">
    <property type="entry name" value="Glyco_hydro/deAcase_b/a-brl"/>
</dbReference>
<dbReference type="Gene3D" id="3.20.20.370">
    <property type="entry name" value="Glycoside hydrolase/deacetylase"/>
    <property type="match status" value="1"/>
</dbReference>
<reference evidence="3 4" key="1">
    <citation type="journal article" date="2013" name="Genome Announc.">
        <title>Draft Genome Sequence of the Cellulolytic, Mesophilic, Anaerobic Bacterium Clostridium termitidis Strain CT1112 (DSM 5398).</title>
        <authorList>
            <person name="Lal S."/>
            <person name="Ramachandran U."/>
            <person name="Zhang X."/>
            <person name="Munir R."/>
            <person name="Sparling R."/>
            <person name="Levin D.B."/>
        </authorList>
    </citation>
    <scope>NUCLEOTIDE SEQUENCE [LARGE SCALE GENOMIC DNA]</scope>
    <source>
        <strain evidence="3 4">CT1112</strain>
    </source>
</reference>
<gene>
    <name evidence="3" type="ORF">CTER_1239</name>
</gene>
<protein>
    <submittedName>
        <fullName evidence="3">Putative xylanase/chitin deacetylase</fullName>
    </submittedName>
</protein>
<dbReference type="InterPro" id="IPR050248">
    <property type="entry name" value="Polysacc_deacetylase_ArnD"/>
</dbReference>
<dbReference type="PROSITE" id="PS51257">
    <property type="entry name" value="PROKAR_LIPOPROTEIN"/>
    <property type="match status" value="1"/>
</dbReference>
<dbReference type="PATRIC" id="fig|1195236.3.peg.1548"/>
<dbReference type="RefSeq" id="WP_004624731.1">
    <property type="nucleotide sequence ID" value="NZ_AORV01000026.1"/>
</dbReference>